<feature type="domain" description="Serine hydroxymethyltransferase-like" evidence="12">
    <location>
        <begin position="9"/>
        <end position="383"/>
    </location>
</feature>
<dbReference type="PIRSF" id="PIRSF000412">
    <property type="entry name" value="SHMT"/>
    <property type="match status" value="1"/>
</dbReference>
<dbReference type="PROSITE" id="PS00096">
    <property type="entry name" value="SHMT"/>
    <property type="match status" value="1"/>
</dbReference>
<dbReference type="AlphaFoldDB" id="A0A6L4WW41"/>
<keyword evidence="8 10" id="KW-0808">Transferase</keyword>
<dbReference type="InterPro" id="IPR015421">
    <property type="entry name" value="PyrdxlP-dep_Trfase_major"/>
</dbReference>
<dbReference type="Pfam" id="PF00464">
    <property type="entry name" value="SHMT"/>
    <property type="match status" value="1"/>
</dbReference>
<dbReference type="UniPathway" id="UPA00193"/>
<evidence type="ECO:0000313" key="15">
    <source>
        <dbReference type="Proteomes" id="UP000461010"/>
    </source>
</evidence>
<comment type="cofactor">
    <cofactor evidence="1 10 11">
        <name>pyridoxal 5'-phosphate</name>
        <dbReference type="ChEBI" id="CHEBI:597326"/>
    </cofactor>
</comment>
<organism evidence="13 16">
    <name type="scientific">Poseidonibacter ostreae</name>
    <dbReference type="NCBI Taxonomy" id="2654171"/>
    <lineage>
        <taxon>Bacteria</taxon>
        <taxon>Pseudomonadati</taxon>
        <taxon>Campylobacterota</taxon>
        <taxon>Epsilonproteobacteria</taxon>
        <taxon>Campylobacterales</taxon>
        <taxon>Arcobacteraceae</taxon>
        <taxon>Poseidonibacter</taxon>
    </lineage>
</organism>
<evidence type="ECO:0000256" key="9">
    <source>
        <dbReference type="ARBA" id="ARBA00022898"/>
    </source>
</evidence>
<dbReference type="InterPro" id="IPR001085">
    <property type="entry name" value="Ser_HO-MeTrfase"/>
</dbReference>
<dbReference type="GO" id="GO:0035999">
    <property type="term" value="P:tetrahydrofolate interconversion"/>
    <property type="evidence" value="ECO:0007669"/>
    <property type="project" value="UniProtKB-UniRule"/>
</dbReference>
<evidence type="ECO:0000256" key="5">
    <source>
        <dbReference type="ARBA" id="ARBA00022490"/>
    </source>
</evidence>
<comment type="pathway">
    <text evidence="10">One-carbon metabolism; tetrahydrofolate interconversion.</text>
</comment>
<dbReference type="HAMAP" id="MF_00051">
    <property type="entry name" value="SHMT"/>
    <property type="match status" value="1"/>
</dbReference>
<dbReference type="InterPro" id="IPR019798">
    <property type="entry name" value="Ser_HO-MeTrfase_PLP_BS"/>
</dbReference>
<dbReference type="RefSeq" id="WP_152188725.1">
    <property type="nucleotide sequence ID" value="NZ_WFKJ01000008.1"/>
</dbReference>
<dbReference type="InterPro" id="IPR015422">
    <property type="entry name" value="PyrdxlP-dep_Trfase_small"/>
</dbReference>
<evidence type="ECO:0000313" key="13">
    <source>
        <dbReference type="EMBL" id="KAB7889305.1"/>
    </source>
</evidence>
<comment type="similarity">
    <text evidence="3 10">Belongs to the SHMT family.</text>
</comment>
<evidence type="ECO:0000256" key="8">
    <source>
        <dbReference type="ARBA" id="ARBA00022679"/>
    </source>
</evidence>
<evidence type="ECO:0000256" key="1">
    <source>
        <dbReference type="ARBA" id="ARBA00001933"/>
    </source>
</evidence>
<dbReference type="Gene3D" id="3.40.640.10">
    <property type="entry name" value="Type I PLP-dependent aspartate aminotransferase-like (Major domain)"/>
    <property type="match status" value="1"/>
</dbReference>
<dbReference type="CDD" id="cd00378">
    <property type="entry name" value="SHMT"/>
    <property type="match status" value="1"/>
</dbReference>
<comment type="pathway">
    <text evidence="10">Amino-acid biosynthesis; glycine biosynthesis; glycine from L-serine: step 1/1.</text>
</comment>
<keyword evidence="5 10" id="KW-0963">Cytoplasm</keyword>
<dbReference type="GO" id="GO:0019264">
    <property type="term" value="P:glycine biosynthetic process from serine"/>
    <property type="evidence" value="ECO:0007669"/>
    <property type="project" value="UniProtKB-UniRule"/>
</dbReference>
<accession>A0A6L4WW41</accession>
<comment type="catalytic activity">
    <reaction evidence="10">
        <text>(6R)-5,10-methylene-5,6,7,8-tetrahydrofolate + glycine + H2O = (6S)-5,6,7,8-tetrahydrofolate + L-serine</text>
        <dbReference type="Rhea" id="RHEA:15481"/>
        <dbReference type="ChEBI" id="CHEBI:15377"/>
        <dbReference type="ChEBI" id="CHEBI:15636"/>
        <dbReference type="ChEBI" id="CHEBI:33384"/>
        <dbReference type="ChEBI" id="CHEBI:57305"/>
        <dbReference type="ChEBI" id="CHEBI:57453"/>
        <dbReference type="EC" id="2.1.2.1"/>
    </reaction>
</comment>
<feature type="binding site" evidence="10">
    <location>
        <begin position="126"/>
        <end position="128"/>
    </location>
    <ligand>
        <name>(6S)-5,6,7,8-tetrahydrofolate</name>
        <dbReference type="ChEBI" id="CHEBI:57453"/>
    </ligand>
</feature>
<feature type="site" description="Plays an important role in substrate specificity" evidence="10">
    <location>
        <position position="229"/>
    </location>
</feature>
<keyword evidence="15" id="KW-1185">Reference proteome</keyword>
<evidence type="ECO:0000313" key="16">
    <source>
        <dbReference type="Proteomes" id="UP000472839"/>
    </source>
</evidence>
<dbReference type="Gene3D" id="3.90.1150.10">
    <property type="entry name" value="Aspartate Aminotransferase, domain 1"/>
    <property type="match status" value="1"/>
</dbReference>
<dbReference type="NCBIfam" id="NF000586">
    <property type="entry name" value="PRK00011.1"/>
    <property type="match status" value="1"/>
</dbReference>
<dbReference type="GO" id="GO:0030170">
    <property type="term" value="F:pyridoxal phosphate binding"/>
    <property type="evidence" value="ECO:0007669"/>
    <property type="project" value="UniProtKB-UniRule"/>
</dbReference>
<evidence type="ECO:0000313" key="14">
    <source>
        <dbReference type="EMBL" id="KAB7892150.1"/>
    </source>
</evidence>
<keyword evidence="9 10" id="KW-0663">Pyridoxal phosphate</keyword>
<name>A0A6L4WW41_9BACT</name>
<comment type="caution">
    <text evidence="13">The sequence shown here is derived from an EMBL/GenBank/DDBJ whole genome shotgun (WGS) entry which is preliminary data.</text>
</comment>
<comment type="subcellular location">
    <subcellularLocation>
        <location evidence="2 10">Cytoplasm</location>
    </subcellularLocation>
</comment>
<evidence type="ECO:0000256" key="3">
    <source>
        <dbReference type="ARBA" id="ARBA00006376"/>
    </source>
</evidence>
<dbReference type="GO" id="GO:0004372">
    <property type="term" value="F:glycine hydroxymethyltransferase activity"/>
    <property type="evidence" value="ECO:0007669"/>
    <property type="project" value="UniProtKB-UniRule"/>
</dbReference>
<evidence type="ECO:0000259" key="12">
    <source>
        <dbReference type="Pfam" id="PF00464"/>
    </source>
</evidence>
<keyword evidence="7 10" id="KW-0028">Amino-acid biosynthesis</keyword>
<gene>
    <name evidence="10" type="primary">glyA</name>
    <name evidence="14" type="ORF">GBG18_04325</name>
    <name evidence="13" type="ORF">GBG19_06630</name>
</gene>
<evidence type="ECO:0000256" key="2">
    <source>
        <dbReference type="ARBA" id="ARBA00004496"/>
    </source>
</evidence>
<evidence type="ECO:0000256" key="11">
    <source>
        <dbReference type="PIRSR" id="PIRSR000412-50"/>
    </source>
</evidence>
<proteinExistence type="inferred from homology"/>
<evidence type="ECO:0000256" key="4">
    <source>
        <dbReference type="ARBA" id="ARBA00011738"/>
    </source>
</evidence>
<protein>
    <recommendedName>
        <fullName evidence="10">Serine hydroxymethyltransferase</fullName>
        <shortName evidence="10">SHMT</shortName>
        <shortName evidence="10">Serine methylase</shortName>
        <ecNumber evidence="10">2.1.2.1</ecNumber>
    </recommendedName>
</protein>
<dbReference type="Proteomes" id="UP000472839">
    <property type="component" value="Unassembled WGS sequence"/>
</dbReference>
<sequence length="420" mass="45564">MNYISNANLKEADSEVFEICENELERQTDHLEMIASENFTSPAVMEAMGSVFTNKYAEGYPYKRYYGGCEQADRVEQLAIDRACEIFGCNYANVQPHSGSQANGAVYAALLKAGDKILGMDLSHGGHLTHGSKPSFSGKNYTPFYYGVELDGRINYDRVMDIAKITQPKIIVCGASAYAREIDFSKFREIADAVGAILFADIAHIAGLVAAGEHMSPFPYADVVTSTTHKTLRGPRGGIILSNDEDIAKKLNSAIFPGLQGGPLVHVIAGKAVAFKEILNPSWKDYAKQVKANAKVLGEVLVSRGYDIVSGGTDNHLVLVSFLDKQFSGKDADAALGNAGITVNKNTVPGETRSPFVTSGVRIGSPALTSRGMKEKEFEIIANKMCDVLDDIENTELQASIKQELKVLASDFVIYNQSTY</sequence>
<dbReference type="InterPro" id="IPR015424">
    <property type="entry name" value="PyrdxlP-dep_Trfase"/>
</dbReference>
<dbReference type="UniPathway" id="UPA00288">
    <property type="reaction ID" value="UER01023"/>
</dbReference>
<dbReference type="EC" id="2.1.2.1" evidence="10"/>
<dbReference type="EMBL" id="WFKJ01000008">
    <property type="protein sequence ID" value="KAB7892150.1"/>
    <property type="molecule type" value="Genomic_DNA"/>
</dbReference>
<dbReference type="FunFam" id="3.40.640.10:FF:000001">
    <property type="entry name" value="Serine hydroxymethyltransferase"/>
    <property type="match status" value="1"/>
</dbReference>
<feature type="binding site" evidence="10">
    <location>
        <begin position="354"/>
        <end position="356"/>
    </location>
    <ligand>
        <name>(6S)-5,6,7,8-tetrahydrofolate</name>
        <dbReference type="ChEBI" id="CHEBI:57453"/>
    </ligand>
</feature>
<dbReference type="PANTHER" id="PTHR11680">
    <property type="entry name" value="SERINE HYDROXYMETHYLTRANSFERASE"/>
    <property type="match status" value="1"/>
</dbReference>
<dbReference type="InterPro" id="IPR039429">
    <property type="entry name" value="SHMT-like_dom"/>
</dbReference>
<comment type="subunit">
    <text evidence="4 10">Homodimer.</text>
</comment>
<feature type="binding site" evidence="10">
    <location>
        <position position="245"/>
    </location>
    <ligand>
        <name>(6S)-5,6,7,8-tetrahydrofolate</name>
        <dbReference type="ChEBI" id="CHEBI:57453"/>
    </ligand>
</feature>
<dbReference type="InterPro" id="IPR049943">
    <property type="entry name" value="Ser_HO-MeTrfase-like"/>
</dbReference>
<evidence type="ECO:0000256" key="6">
    <source>
        <dbReference type="ARBA" id="ARBA00022563"/>
    </source>
</evidence>
<dbReference type="EMBL" id="WFKK01000015">
    <property type="protein sequence ID" value="KAB7889305.1"/>
    <property type="molecule type" value="Genomic_DNA"/>
</dbReference>
<keyword evidence="6 10" id="KW-0554">One-carbon metabolism</keyword>
<feature type="modified residue" description="N6-(pyridoxal phosphate)lysine" evidence="10 11">
    <location>
        <position position="230"/>
    </location>
</feature>
<reference evidence="15 16" key="1">
    <citation type="submission" date="2019-10" db="EMBL/GenBank/DDBJ databases">
        <title>Poseidonibacter ostreae sp. nov., isolated from the gut of the Ostrea denselamellosa.</title>
        <authorList>
            <person name="Choi A."/>
        </authorList>
    </citation>
    <scope>NUCLEOTIDE SEQUENCE [LARGE SCALE GENOMIC DNA]</scope>
    <source>
        <strain evidence="13 16">SJOD-M-33</strain>
        <strain evidence="14 15">SJOD-M-5</strain>
    </source>
</reference>
<evidence type="ECO:0000256" key="10">
    <source>
        <dbReference type="HAMAP-Rule" id="MF_00051"/>
    </source>
</evidence>
<dbReference type="PANTHER" id="PTHR11680:SF50">
    <property type="entry name" value="SERINE HYDROXYMETHYLTRANSFERASE"/>
    <property type="match status" value="1"/>
</dbReference>
<dbReference type="Proteomes" id="UP000461010">
    <property type="component" value="Unassembled WGS sequence"/>
</dbReference>
<dbReference type="GO" id="GO:0005829">
    <property type="term" value="C:cytosol"/>
    <property type="evidence" value="ECO:0007669"/>
    <property type="project" value="TreeGrafter"/>
</dbReference>
<dbReference type="SUPFAM" id="SSF53383">
    <property type="entry name" value="PLP-dependent transferases"/>
    <property type="match status" value="1"/>
</dbReference>
<evidence type="ECO:0000256" key="7">
    <source>
        <dbReference type="ARBA" id="ARBA00022605"/>
    </source>
</evidence>
<feature type="binding site" evidence="10">
    <location>
        <position position="122"/>
    </location>
    <ligand>
        <name>(6S)-5,6,7,8-tetrahydrofolate</name>
        <dbReference type="ChEBI" id="CHEBI:57453"/>
    </ligand>
</feature>
<comment type="function">
    <text evidence="10">Catalyzes the reversible interconversion of serine and glycine with tetrahydrofolate (THF) serving as the one-carbon carrier. This reaction serves as the major source of one-carbon groups required for the biosynthesis of purines, thymidylate, methionine, and other important biomolecules. Also exhibits THF-independent aldolase activity toward beta-hydroxyamino acids, producing glycine and aldehydes, via a retro-aldol mechanism.</text>
</comment>